<evidence type="ECO:0000259" key="5">
    <source>
        <dbReference type="Pfam" id="PF07992"/>
    </source>
</evidence>
<dbReference type="InterPro" id="IPR009051">
    <property type="entry name" value="Helical_ferredxn"/>
</dbReference>
<dbReference type="PANTHER" id="PTHR43100">
    <property type="entry name" value="GLUTAMATE SYNTHASE [NADPH] SMALL CHAIN"/>
    <property type="match status" value="1"/>
</dbReference>
<gene>
    <name evidence="7" type="ORF">SAMN04487928_10629</name>
</gene>
<feature type="domain" description="FAD/NAD(P)-binding" evidence="5">
    <location>
        <begin position="154"/>
        <end position="494"/>
    </location>
</feature>
<dbReference type="PANTHER" id="PTHR43100:SF1">
    <property type="entry name" value="GLUTAMATE SYNTHASE [NADPH] SMALL CHAIN"/>
    <property type="match status" value="1"/>
</dbReference>
<dbReference type="InterPro" id="IPR036188">
    <property type="entry name" value="FAD/NAD-bd_sf"/>
</dbReference>
<dbReference type="InterPro" id="IPR023753">
    <property type="entry name" value="FAD/NAD-binding_dom"/>
</dbReference>
<name>A0A1I5SDY5_9FIRM</name>
<dbReference type="GO" id="GO:0006537">
    <property type="term" value="P:glutamate biosynthetic process"/>
    <property type="evidence" value="ECO:0007669"/>
    <property type="project" value="UniProtKB-KW"/>
</dbReference>
<dbReference type="Proteomes" id="UP000182624">
    <property type="component" value="Unassembled WGS sequence"/>
</dbReference>
<reference evidence="8" key="1">
    <citation type="submission" date="2016-10" db="EMBL/GenBank/DDBJ databases">
        <authorList>
            <person name="Varghese N."/>
            <person name="Submissions S."/>
        </authorList>
    </citation>
    <scope>NUCLEOTIDE SEQUENCE [LARGE SCALE GENOMIC DNA]</scope>
    <source>
        <strain evidence="8">P18</strain>
    </source>
</reference>
<evidence type="ECO:0000256" key="4">
    <source>
        <dbReference type="ARBA" id="ARBA00029440"/>
    </source>
</evidence>
<evidence type="ECO:0000256" key="1">
    <source>
        <dbReference type="ARBA" id="ARBA00022605"/>
    </source>
</evidence>
<accession>A0A1I5SDY5</accession>
<evidence type="ECO:0000256" key="2">
    <source>
        <dbReference type="ARBA" id="ARBA00023002"/>
    </source>
</evidence>
<dbReference type="SUPFAM" id="SSF51971">
    <property type="entry name" value="Nucleotide-binding domain"/>
    <property type="match status" value="2"/>
</dbReference>
<keyword evidence="8" id="KW-1185">Reference proteome</keyword>
<dbReference type="SUPFAM" id="SSF46548">
    <property type="entry name" value="alpha-helical ferredoxin"/>
    <property type="match status" value="1"/>
</dbReference>
<keyword evidence="3" id="KW-0314">Glutamate biosynthesis</keyword>
<dbReference type="InterPro" id="IPR051394">
    <property type="entry name" value="Glutamate_Synthase"/>
</dbReference>
<feature type="domain" description="Dihydroprymidine dehydrogenase" evidence="6">
    <location>
        <begin position="23"/>
        <end position="139"/>
    </location>
</feature>
<dbReference type="RefSeq" id="WP_074885376.1">
    <property type="nucleotide sequence ID" value="NZ_FOXO01000006.1"/>
</dbReference>
<dbReference type="Pfam" id="PF14691">
    <property type="entry name" value="Fer4_20"/>
    <property type="match status" value="1"/>
</dbReference>
<dbReference type="InterPro" id="IPR006005">
    <property type="entry name" value="Glut_synth_ssu1"/>
</dbReference>
<dbReference type="Gene3D" id="3.50.50.60">
    <property type="entry name" value="FAD/NAD(P)-binding domain"/>
    <property type="match status" value="2"/>
</dbReference>
<evidence type="ECO:0000313" key="8">
    <source>
        <dbReference type="Proteomes" id="UP000182624"/>
    </source>
</evidence>
<keyword evidence="1" id="KW-0028">Amino-acid biosynthesis</keyword>
<dbReference type="Pfam" id="PF07992">
    <property type="entry name" value="Pyr_redox_2"/>
    <property type="match status" value="1"/>
</dbReference>
<organism evidence="7 8">
    <name type="scientific">Butyrivibrio proteoclasticus</name>
    <dbReference type="NCBI Taxonomy" id="43305"/>
    <lineage>
        <taxon>Bacteria</taxon>
        <taxon>Bacillati</taxon>
        <taxon>Bacillota</taxon>
        <taxon>Clostridia</taxon>
        <taxon>Lachnospirales</taxon>
        <taxon>Lachnospiraceae</taxon>
        <taxon>Butyrivibrio</taxon>
    </lineage>
</organism>
<evidence type="ECO:0000256" key="3">
    <source>
        <dbReference type="ARBA" id="ARBA00023164"/>
    </source>
</evidence>
<dbReference type="EMBL" id="FOXO01000006">
    <property type="protein sequence ID" value="SFP68902.1"/>
    <property type="molecule type" value="Genomic_DNA"/>
</dbReference>
<dbReference type="Gene3D" id="1.10.1060.10">
    <property type="entry name" value="Alpha-helical ferredoxin"/>
    <property type="match status" value="1"/>
</dbReference>
<comment type="pathway">
    <text evidence="4">Amino-acid biosynthesis.</text>
</comment>
<dbReference type="GO" id="GO:0016639">
    <property type="term" value="F:oxidoreductase activity, acting on the CH-NH2 group of donors, NAD or NADP as acceptor"/>
    <property type="evidence" value="ECO:0007669"/>
    <property type="project" value="InterPro"/>
</dbReference>
<proteinExistence type="predicted"/>
<sequence length="511" mass="56115">MGKDTGFLEYKRTNNGDVPPEKRIKNFEEFHTPLDTQSRREQAARCMNCGVPFCQSAMNLGGMVTGCPLHNLIPEWNDEIYKGHEKHAFDRLYKTSNFPEFTGRVCPALCEKACMCGQNGDSVTVHDNELYLIETAYSKGYIKPVVPAIRSGKRVAVVGAGPSGLAVADELNHRGHVVEVFEREDEVGGLLMYGIPNMKLDKSVIKRRRKLMEEEGVIFHTGVNIGGSAVDNSTKTGKNVDNELLSKDILDNFDAVVMCCGAKKPRPLAVADPDSIKGVYFAVDFLTRTTKALLKSEDRTVESLTKQGGYIDAHGKNVVIVGGGDTGNDCIGTVVRMGAKSVTALEMMPKPPVERAANNPWPEWPKILKTDYGHEEAVYVYGSDPRVFETTVKNVVTDKKGNIKQLETVKVSFKDGKLTDVPGSEKTLKCDILLIAAGFIGCEDYSADVFSLKRSPRGTIVTEQDSYHIPNTKIFSAGDMHRGQSLVVWAIAEGRACAKEVDGYLMGYTNL</sequence>
<evidence type="ECO:0000313" key="7">
    <source>
        <dbReference type="EMBL" id="SFP68902.1"/>
    </source>
</evidence>
<dbReference type="GO" id="GO:0051536">
    <property type="term" value="F:iron-sulfur cluster binding"/>
    <property type="evidence" value="ECO:0007669"/>
    <property type="project" value="InterPro"/>
</dbReference>
<dbReference type="AlphaFoldDB" id="A0A1I5SDY5"/>
<dbReference type="InterPro" id="IPR028261">
    <property type="entry name" value="DPD_II"/>
</dbReference>
<dbReference type="OrthoDB" id="9803192at2"/>
<protein>
    <submittedName>
        <fullName evidence="7">Glutamate synthase (NADPH/NADH) small chain</fullName>
    </submittedName>
</protein>
<evidence type="ECO:0000259" key="6">
    <source>
        <dbReference type="Pfam" id="PF14691"/>
    </source>
</evidence>
<keyword evidence="2" id="KW-0560">Oxidoreductase</keyword>
<dbReference type="PRINTS" id="PR00419">
    <property type="entry name" value="ADXRDTASE"/>
</dbReference>
<dbReference type="NCBIfam" id="TIGR01317">
    <property type="entry name" value="GOGAT_sm_gam"/>
    <property type="match status" value="1"/>
</dbReference>